<sequence length="240" mass="27103">MSASSRLTPVSTCAELIDFPLYRLTEVEMTVLSNMDVAFDASHNDSLVFVFLPHDVHAVHSSFTGIILQKRNPFSSGATYIKALRNCSSVSTAGLKSKVMVKTSGNCTIGFLHQKLEQSVKPKFASTGIFVQPIMPTFQVVIASNIYIKCIPKWQPFIAHSFLGVKRWQDHFYFSFCFIFCPISKSPTKGNYGRIYLRQKHFDVAAYVVHATLCSRSDVIEPYVSRHLVKWAPQYCSRED</sequence>
<evidence type="ECO:0000313" key="2">
    <source>
        <dbReference type="EMBL" id="KRX33331.1"/>
    </source>
</evidence>
<evidence type="ECO:0000313" key="4">
    <source>
        <dbReference type="Proteomes" id="UP000055048"/>
    </source>
</evidence>
<organism evidence="3 4">
    <name type="scientific">Trichinella murrelli</name>
    <dbReference type="NCBI Taxonomy" id="144512"/>
    <lineage>
        <taxon>Eukaryota</taxon>
        <taxon>Metazoa</taxon>
        <taxon>Ecdysozoa</taxon>
        <taxon>Nematoda</taxon>
        <taxon>Enoplea</taxon>
        <taxon>Dorylaimia</taxon>
        <taxon>Trichinellida</taxon>
        <taxon>Trichinellidae</taxon>
        <taxon>Trichinella</taxon>
    </lineage>
</organism>
<dbReference type="AlphaFoldDB" id="A0A0V0T4S1"/>
<dbReference type="EMBL" id="JYDJ01000835">
    <property type="protein sequence ID" value="KRX33331.1"/>
    <property type="molecule type" value="Genomic_DNA"/>
</dbReference>
<dbReference type="EMBL" id="JYDJ01000789">
    <property type="protein sequence ID" value="KRX33475.1"/>
    <property type="molecule type" value="Genomic_DNA"/>
</dbReference>
<gene>
    <name evidence="2" type="ORF">T05_10830</name>
    <name evidence="3" type="ORF">T05_15693</name>
    <name evidence="1" type="ORF">T05_2288</name>
</gene>
<comment type="caution">
    <text evidence="3">The sequence shown here is derived from an EMBL/GenBank/DDBJ whole genome shotgun (WGS) entry which is preliminary data.</text>
</comment>
<dbReference type="EMBL" id="JYDJ01000876">
    <property type="protein sequence ID" value="KRX33201.1"/>
    <property type="molecule type" value="Genomic_DNA"/>
</dbReference>
<protein>
    <submittedName>
        <fullName evidence="3">Uncharacterized protein</fullName>
    </submittedName>
</protein>
<dbReference type="OrthoDB" id="10404233at2759"/>
<evidence type="ECO:0000313" key="3">
    <source>
        <dbReference type="EMBL" id="KRX33475.1"/>
    </source>
</evidence>
<reference evidence="3 4" key="1">
    <citation type="submission" date="2015-01" db="EMBL/GenBank/DDBJ databases">
        <title>Evolution of Trichinella species and genotypes.</title>
        <authorList>
            <person name="Korhonen P.K."/>
            <person name="Edoardo P."/>
            <person name="Giuseppe L.R."/>
            <person name="Gasser R.B."/>
        </authorList>
    </citation>
    <scope>NUCLEOTIDE SEQUENCE [LARGE SCALE GENOMIC DNA]</scope>
    <source>
        <strain evidence="3">ISS417</strain>
    </source>
</reference>
<dbReference type="Proteomes" id="UP000055048">
    <property type="component" value="Unassembled WGS sequence"/>
</dbReference>
<proteinExistence type="predicted"/>
<keyword evidence="4" id="KW-1185">Reference proteome</keyword>
<evidence type="ECO:0000313" key="1">
    <source>
        <dbReference type="EMBL" id="KRX33201.1"/>
    </source>
</evidence>
<name>A0A0V0T4S1_9BILA</name>
<accession>A0A0V0T4S1</accession>